<gene>
    <name evidence="1" type="ORF">ACHKAR_15440</name>
</gene>
<organism evidence="1 2">
    <name type="scientific">Marinoscillum luteum</name>
    <dbReference type="NCBI Taxonomy" id="861051"/>
    <lineage>
        <taxon>Bacteria</taxon>
        <taxon>Pseudomonadati</taxon>
        <taxon>Bacteroidota</taxon>
        <taxon>Cytophagia</taxon>
        <taxon>Cytophagales</taxon>
        <taxon>Reichenbachiellaceae</taxon>
        <taxon>Marinoscillum</taxon>
    </lineage>
</organism>
<dbReference type="EMBL" id="JBIPKE010000019">
    <property type="protein sequence ID" value="MFH6984849.1"/>
    <property type="molecule type" value="Genomic_DNA"/>
</dbReference>
<evidence type="ECO:0000313" key="2">
    <source>
        <dbReference type="Proteomes" id="UP001610063"/>
    </source>
</evidence>
<evidence type="ECO:0000313" key="1">
    <source>
        <dbReference type="EMBL" id="MFH6984849.1"/>
    </source>
</evidence>
<comment type="caution">
    <text evidence="1">The sequence shown here is derived from an EMBL/GenBank/DDBJ whole genome shotgun (WGS) entry which is preliminary data.</text>
</comment>
<dbReference type="Gene3D" id="3.10.450.360">
    <property type="match status" value="1"/>
</dbReference>
<protein>
    <recommendedName>
        <fullName evidence="3">Beta-lactamase-inhibitor-like PepSY-like domain-containing protein</fullName>
    </recommendedName>
</protein>
<dbReference type="RefSeq" id="WP_395418274.1">
    <property type="nucleotide sequence ID" value="NZ_JBIPKE010000019.1"/>
</dbReference>
<name>A0ABW7NDL3_9BACT</name>
<accession>A0ABW7NDL3</accession>
<proteinExistence type="predicted"/>
<keyword evidence="2" id="KW-1185">Reference proteome</keyword>
<evidence type="ECO:0008006" key="3">
    <source>
        <dbReference type="Google" id="ProtNLM"/>
    </source>
</evidence>
<reference evidence="1 2" key="1">
    <citation type="journal article" date="2013" name="Int. J. Syst. Evol. Microbiol.">
        <title>Marinoscillum luteum sp. nov., isolated from marine sediment.</title>
        <authorList>
            <person name="Cha I.T."/>
            <person name="Park S.J."/>
            <person name="Kim S.J."/>
            <person name="Kim J.G."/>
            <person name="Jung M.Y."/>
            <person name="Shin K.S."/>
            <person name="Kwon K.K."/>
            <person name="Yang S.H."/>
            <person name="Seo Y.S."/>
            <person name="Rhee S.K."/>
        </authorList>
    </citation>
    <scope>NUCLEOTIDE SEQUENCE [LARGE SCALE GENOMIC DNA]</scope>
    <source>
        <strain evidence="1 2">KCTC 23939</strain>
    </source>
</reference>
<dbReference type="Proteomes" id="UP001610063">
    <property type="component" value="Unassembled WGS sequence"/>
</dbReference>
<sequence>MRRGYFIKLIIGVFFLVAISSTDTRAQLVSESDISFDILKWHFHHYPKSETKQWLDSGEDTYTVSFVFESMDVSVVYDSRGKRIEERVDVSNSMPVSLVYHLDDQYEKYKVMRFEKVTKFKQDNSVGYEMKIRSKEKGDEQLYFDQNMVPIDFNLISKAD</sequence>